<keyword evidence="6" id="KW-0472">Membrane</keyword>
<keyword evidence="4 9" id="KW-0375">Hydrogen ion transport</keyword>
<dbReference type="Gene3D" id="3.40.1380.10">
    <property type="match status" value="1"/>
</dbReference>
<evidence type="ECO:0000256" key="7">
    <source>
        <dbReference type="ARBA" id="ARBA00023196"/>
    </source>
</evidence>
<protein>
    <recommendedName>
        <fullName evidence="9">ATP synthase subunit gamma</fullName>
    </recommendedName>
</protein>
<evidence type="ECO:0000256" key="1">
    <source>
        <dbReference type="ARBA" id="ARBA00004170"/>
    </source>
</evidence>
<dbReference type="PRINTS" id="PR00126">
    <property type="entry name" value="ATPASEGAMMA"/>
</dbReference>
<feature type="compositionally biased region" description="Basic and acidic residues" evidence="10">
    <location>
        <begin position="58"/>
        <end position="94"/>
    </location>
</feature>
<evidence type="ECO:0000313" key="11">
    <source>
        <dbReference type="EMBL" id="CAK1588103.1"/>
    </source>
</evidence>
<comment type="caution">
    <text evidence="11">The sequence shown here is derived from an EMBL/GenBank/DDBJ whole genome shotgun (WGS) entry which is preliminary data.</text>
</comment>
<dbReference type="GO" id="GO:0005739">
    <property type="term" value="C:mitochondrion"/>
    <property type="evidence" value="ECO:0007669"/>
    <property type="project" value="UniProtKB-ARBA"/>
</dbReference>
<proteinExistence type="inferred from homology"/>
<keyword evidence="8 9" id="KW-0066">ATP synthesis</keyword>
<dbReference type="PANTHER" id="PTHR11693">
    <property type="entry name" value="ATP SYNTHASE GAMMA CHAIN"/>
    <property type="match status" value="1"/>
</dbReference>
<evidence type="ECO:0000256" key="4">
    <source>
        <dbReference type="ARBA" id="ARBA00022781"/>
    </source>
</evidence>
<keyword evidence="5 9" id="KW-0406">Ion transport</keyword>
<feature type="region of interest" description="Disordered" evidence="10">
    <location>
        <begin position="58"/>
        <end position="95"/>
    </location>
</feature>
<dbReference type="Proteomes" id="UP001314205">
    <property type="component" value="Unassembled WGS sequence"/>
</dbReference>
<reference evidence="11 12" key="1">
    <citation type="submission" date="2023-11" db="EMBL/GenBank/DDBJ databases">
        <authorList>
            <person name="Hedman E."/>
            <person name="Englund M."/>
            <person name="Stromberg M."/>
            <person name="Nyberg Akerstrom W."/>
            <person name="Nylinder S."/>
            <person name="Jareborg N."/>
            <person name="Kallberg Y."/>
            <person name="Kronander E."/>
        </authorList>
    </citation>
    <scope>NUCLEOTIDE SEQUENCE [LARGE SCALE GENOMIC DNA]</scope>
</reference>
<dbReference type="NCBIfam" id="TIGR01146">
    <property type="entry name" value="ATPsyn_F1gamma"/>
    <property type="match status" value="1"/>
</dbReference>
<dbReference type="CDD" id="cd12151">
    <property type="entry name" value="F1-ATPase_gamma"/>
    <property type="match status" value="1"/>
</dbReference>
<evidence type="ECO:0000256" key="5">
    <source>
        <dbReference type="ARBA" id="ARBA00023065"/>
    </source>
</evidence>
<accession>A0AAV1KYK8</accession>
<dbReference type="PANTHER" id="PTHR11693:SF22">
    <property type="entry name" value="ATP SYNTHASE SUBUNIT GAMMA, MITOCHONDRIAL"/>
    <property type="match status" value="1"/>
</dbReference>
<name>A0AAV1KYK8_9NEOP</name>
<dbReference type="InterPro" id="IPR035968">
    <property type="entry name" value="ATP_synth_F1_ATPase_gsu"/>
</dbReference>
<keyword evidence="12" id="KW-1185">Reference proteome</keyword>
<evidence type="ECO:0000256" key="10">
    <source>
        <dbReference type="SAM" id="MobiDB-lite"/>
    </source>
</evidence>
<dbReference type="Pfam" id="PF00231">
    <property type="entry name" value="ATP-synt"/>
    <property type="match status" value="1"/>
</dbReference>
<dbReference type="AlphaFoldDB" id="A0AAV1KYK8"/>
<evidence type="ECO:0000256" key="6">
    <source>
        <dbReference type="ARBA" id="ARBA00023136"/>
    </source>
</evidence>
<evidence type="ECO:0000256" key="9">
    <source>
        <dbReference type="RuleBase" id="RU004001"/>
    </source>
</evidence>
<dbReference type="SUPFAM" id="SSF52943">
    <property type="entry name" value="ATP synthase (F1-ATPase), gamma subunit"/>
    <property type="match status" value="1"/>
</dbReference>
<dbReference type="InterPro" id="IPR000131">
    <property type="entry name" value="ATP_synth_F1_gsu"/>
</dbReference>
<dbReference type="InterPro" id="IPR023632">
    <property type="entry name" value="ATP_synth_F1_gsu_CS"/>
</dbReference>
<evidence type="ECO:0000256" key="2">
    <source>
        <dbReference type="ARBA" id="ARBA00007681"/>
    </source>
</evidence>
<comment type="subcellular location">
    <subcellularLocation>
        <location evidence="1">Membrane</location>
        <topology evidence="1">Peripheral membrane protein</topology>
    </subcellularLocation>
</comment>
<dbReference type="FunFam" id="1.10.287.80:FF:000001">
    <property type="entry name" value="ATP synthase gamma chain"/>
    <property type="match status" value="1"/>
</dbReference>
<dbReference type="GO" id="GO:0045259">
    <property type="term" value="C:proton-transporting ATP synthase complex"/>
    <property type="evidence" value="ECO:0007669"/>
    <property type="project" value="UniProtKB-KW"/>
</dbReference>
<gene>
    <name evidence="11" type="ORF">PARMNEM_LOCUS8790</name>
</gene>
<keyword evidence="7 9" id="KW-0139">CF(1)</keyword>
<dbReference type="Gene3D" id="1.10.287.80">
    <property type="entry name" value="ATP synthase, gamma subunit, helix hairpin domain"/>
    <property type="match status" value="1"/>
</dbReference>
<sequence length="305" mass="34512">MVQLKQVSYRLKSIRNIQKITKTMKMVSASKFTKAERELKSARAFGYGPRKFYVSSHLQKDALDDEEKRDKKTKDDASPPQPAEDKKQGDEPKSKIRRIYIAMTSDRGLCGGVHTGVARRIRRTLTDRNAEAQTHKLVCIGDKARSMLRSAYSDHMLLSVKQIGRVSPIFKDASTVANAIAESGFPYDMAEIYYNKYHSPVKYEISTLPVFNKYSIEMAPNMHAFDDIEEDQLESYAEWTLAALLYYALKQSAASEQSARMSAMDNATKNAADMIRDLSLLYNRTRQAVITRELIEIISGASALK</sequence>
<dbReference type="GO" id="GO:0046933">
    <property type="term" value="F:proton-transporting ATP synthase activity, rotational mechanism"/>
    <property type="evidence" value="ECO:0007669"/>
    <property type="project" value="InterPro"/>
</dbReference>
<evidence type="ECO:0000256" key="3">
    <source>
        <dbReference type="ARBA" id="ARBA00022448"/>
    </source>
</evidence>
<evidence type="ECO:0000313" key="12">
    <source>
        <dbReference type="Proteomes" id="UP001314205"/>
    </source>
</evidence>
<evidence type="ECO:0000256" key="8">
    <source>
        <dbReference type="ARBA" id="ARBA00023310"/>
    </source>
</evidence>
<dbReference type="PIRSF" id="PIRSF039089">
    <property type="entry name" value="ATP_synthase_gamma"/>
    <property type="match status" value="1"/>
</dbReference>
<comment type="similarity">
    <text evidence="2 9">Belongs to the ATPase gamma chain family.</text>
</comment>
<keyword evidence="3 9" id="KW-0813">Transport</keyword>
<organism evidence="11 12">
    <name type="scientific">Parnassius mnemosyne</name>
    <name type="common">clouded apollo</name>
    <dbReference type="NCBI Taxonomy" id="213953"/>
    <lineage>
        <taxon>Eukaryota</taxon>
        <taxon>Metazoa</taxon>
        <taxon>Ecdysozoa</taxon>
        <taxon>Arthropoda</taxon>
        <taxon>Hexapoda</taxon>
        <taxon>Insecta</taxon>
        <taxon>Pterygota</taxon>
        <taxon>Neoptera</taxon>
        <taxon>Endopterygota</taxon>
        <taxon>Lepidoptera</taxon>
        <taxon>Glossata</taxon>
        <taxon>Ditrysia</taxon>
        <taxon>Papilionoidea</taxon>
        <taxon>Papilionidae</taxon>
        <taxon>Parnassiinae</taxon>
        <taxon>Parnassini</taxon>
        <taxon>Parnassius</taxon>
        <taxon>Driopa</taxon>
    </lineage>
</organism>
<dbReference type="EMBL" id="CAVLGL010000082">
    <property type="protein sequence ID" value="CAK1588103.1"/>
    <property type="molecule type" value="Genomic_DNA"/>
</dbReference>
<dbReference type="PROSITE" id="PS00153">
    <property type="entry name" value="ATPASE_GAMMA"/>
    <property type="match status" value="1"/>
</dbReference>
<comment type="subunit">
    <text evidence="9">F-type ATPases have 2 components, CF(1) - the catalytic core - and CF(0) - the membrane proton channel. CF(1) and CF(0) have multiple subunits.</text>
</comment>